<proteinExistence type="predicted"/>
<reference evidence="2 3" key="1">
    <citation type="submission" date="2015-09" db="EMBL/GenBank/DDBJ databases">
        <title>Sorangium comparison.</title>
        <authorList>
            <person name="Zaburannyi N."/>
            <person name="Bunk B."/>
            <person name="Overmann J."/>
            <person name="Mueller R."/>
        </authorList>
    </citation>
    <scope>NUCLEOTIDE SEQUENCE [LARGE SCALE GENOMIC DNA]</scope>
    <source>
        <strain evidence="2 3">So ceGT47</strain>
    </source>
</reference>
<evidence type="ECO:0000256" key="1">
    <source>
        <dbReference type="SAM" id="Phobius"/>
    </source>
</evidence>
<evidence type="ECO:0000313" key="2">
    <source>
        <dbReference type="EMBL" id="AUX23712.1"/>
    </source>
</evidence>
<dbReference type="EMBL" id="CP012670">
    <property type="protein sequence ID" value="AUX23712.1"/>
    <property type="molecule type" value="Genomic_DNA"/>
</dbReference>
<organism evidence="2 3">
    <name type="scientific">Sorangium cellulosum</name>
    <name type="common">Polyangium cellulosum</name>
    <dbReference type="NCBI Taxonomy" id="56"/>
    <lineage>
        <taxon>Bacteria</taxon>
        <taxon>Pseudomonadati</taxon>
        <taxon>Myxococcota</taxon>
        <taxon>Polyangia</taxon>
        <taxon>Polyangiales</taxon>
        <taxon>Polyangiaceae</taxon>
        <taxon>Sorangium</taxon>
    </lineage>
</organism>
<dbReference type="Proteomes" id="UP000295781">
    <property type="component" value="Chromosome"/>
</dbReference>
<keyword evidence="1" id="KW-1133">Transmembrane helix</keyword>
<dbReference type="AlphaFoldDB" id="A0A4V0NDS7"/>
<sequence length="384" mass="42317">MNVMIVRAADKLTAAVKRRVSVAWLNQLIVSAYKLCGFAILTAILLGIVSYIASYVFFTVNSRWVMPTILSPADEKVISLQSRVAQETAFKEKLVAERRDAQGRLDHERRIVAMESAFQESFAAAMRQELGDRKAELKRLSRLVAAHTSARAEIQRSSEAYAGLSRERMEGLYDAHLINQDDLVSGSYQLAQIAHSTLSLDEKAVALNSQIEALSRRVGALDVAVSAPGIGAAPARPLTYDVLSLTRELEHSVVEVARAQESQKAIEANLAVIDGMIASHERTIRAMQGSPYLKAVDRDLTVAFVPYENIENVSNDSPVYHCELLFVWCRRAGKVVELIEGEVHASHPMKGNWVSRGQMVQLQIDDEQAAQAKVLLVGSVPLLL</sequence>
<feature type="transmembrane region" description="Helical" evidence="1">
    <location>
        <begin position="35"/>
        <end position="58"/>
    </location>
</feature>
<keyword evidence="1" id="KW-0812">Transmembrane</keyword>
<evidence type="ECO:0000313" key="3">
    <source>
        <dbReference type="Proteomes" id="UP000295781"/>
    </source>
</evidence>
<name>A0A4V0NDS7_SORCE</name>
<keyword evidence="1" id="KW-0472">Membrane</keyword>
<dbReference type="RefSeq" id="WP_129349077.1">
    <property type="nucleotide sequence ID" value="NZ_CP012670.1"/>
</dbReference>
<gene>
    <name evidence="2" type="ORF">SOCEGT47_042420</name>
</gene>
<protein>
    <submittedName>
        <fullName evidence="2">Uncharacterized protein</fullName>
    </submittedName>
</protein>
<accession>A0A4V0NDS7</accession>
<dbReference type="OrthoDB" id="5379512at2"/>